<name>A0A7W4IE60_9PROT</name>
<dbReference type="RefSeq" id="WP_182998044.1">
    <property type="nucleotide sequence ID" value="NZ_JABEQJ010000017.1"/>
</dbReference>
<comment type="caution">
    <text evidence="1">The sequence shown here is derived from an EMBL/GenBank/DDBJ whole genome shotgun (WGS) entry which is preliminary data.</text>
</comment>
<dbReference type="EMBL" id="JABEQJ010000017">
    <property type="protein sequence ID" value="MBB2161211.1"/>
    <property type="molecule type" value="Genomic_DNA"/>
</dbReference>
<accession>A0A7W4IE60</accession>
<sequence length="308" mass="33391">MNRALLSGSIAAFALLGILGLGRPIMRRLHRDAIDPKMFLALVNAEHDAQGQSAASACLRPLYGQSFFKATMPATVLGDPRGSWLLVSPVPGYGMNTKGYFFGTLQRGQPAPLPFLAAMLDAGVIHRVPARWLRFIMGATEQVRSPDGSPVTRVIVPDHLDQMQGDILIGTPPPGFIYLTAAMELAPGHFPDVITGPDPHDANGKTPPGIRYMDGLCWRLHADRVLEVSDVNHQSTGTRWIVAAIRRRPAILPAWLTDPRIAGAGYAGQVLTTDVVLRSFHDYGAGWVLDPAPYLNDLANLQMHSVTP</sequence>
<dbReference type="Proteomes" id="UP000589085">
    <property type="component" value="Unassembled WGS sequence"/>
</dbReference>
<proteinExistence type="predicted"/>
<evidence type="ECO:0000313" key="1">
    <source>
        <dbReference type="EMBL" id="MBB2161211.1"/>
    </source>
</evidence>
<evidence type="ECO:0000313" key="2">
    <source>
        <dbReference type="Proteomes" id="UP000589085"/>
    </source>
</evidence>
<gene>
    <name evidence="1" type="ORF">HLH48_13690</name>
</gene>
<protein>
    <submittedName>
        <fullName evidence="1">Uncharacterized protein</fullName>
    </submittedName>
</protein>
<organism evidence="1 2">
    <name type="scientific">Gluconacetobacter sacchari</name>
    <dbReference type="NCBI Taxonomy" id="92759"/>
    <lineage>
        <taxon>Bacteria</taxon>
        <taxon>Pseudomonadati</taxon>
        <taxon>Pseudomonadota</taxon>
        <taxon>Alphaproteobacteria</taxon>
        <taxon>Acetobacterales</taxon>
        <taxon>Acetobacteraceae</taxon>
        <taxon>Gluconacetobacter</taxon>
    </lineage>
</organism>
<reference evidence="1 2" key="1">
    <citation type="submission" date="2020-04" db="EMBL/GenBank/DDBJ databases">
        <title>Description of novel Gluconacetobacter.</title>
        <authorList>
            <person name="Sombolestani A."/>
        </authorList>
    </citation>
    <scope>NUCLEOTIDE SEQUENCE [LARGE SCALE GENOMIC DNA]</scope>
    <source>
        <strain evidence="1 2">LMG 19747</strain>
    </source>
</reference>
<dbReference type="AlphaFoldDB" id="A0A7W4IE60"/>